<accession>A0A975FXQ9</accession>
<organism evidence="4 5">
    <name type="scientific">Phenylobacterium montanum</name>
    <dbReference type="NCBI Taxonomy" id="2823693"/>
    <lineage>
        <taxon>Bacteria</taxon>
        <taxon>Pseudomonadati</taxon>
        <taxon>Pseudomonadota</taxon>
        <taxon>Alphaproteobacteria</taxon>
        <taxon>Caulobacterales</taxon>
        <taxon>Caulobacteraceae</taxon>
        <taxon>Phenylobacterium</taxon>
    </lineage>
</organism>
<keyword evidence="5" id="KW-1185">Reference proteome</keyword>
<evidence type="ECO:0000256" key="2">
    <source>
        <dbReference type="ARBA" id="ARBA00023002"/>
    </source>
</evidence>
<dbReference type="PANTHER" id="PTHR44196:SF2">
    <property type="entry name" value="SHORT-CHAIN DEHYDROGENASE-RELATED"/>
    <property type="match status" value="1"/>
</dbReference>
<dbReference type="KEGG" id="caul:KCG34_17760"/>
<dbReference type="SUPFAM" id="SSF51735">
    <property type="entry name" value="NAD(P)-binding Rossmann-fold domains"/>
    <property type="match status" value="1"/>
</dbReference>
<dbReference type="RefSeq" id="WP_211936956.1">
    <property type="nucleotide sequence ID" value="NZ_CP073078.1"/>
</dbReference>
<dbReference type="PRINTS" id="PR00081">
    <property type="entry name" value="GDHRDH"/>
</dbReference>
<dbReference type="PANTHER" id="PTHR44196">
    <property type="entry name" value="DEHYDROGENASE/REDUCTASE SDR FAMILY MEMBER 7B"/>
    <property type="match status" value="1"/>
</dbReference>
<comment type="similarity">
    <text evidence="1 3">Belongs to the short-chain dehydrogenases/reductases (SDR) family.</text>
</comment>
<evidence type="ECO:0000313" key="5">
    <source>
        <dbReference type="Proteomes" id="UP000676409"/>
    </source>
</evidence>
<dbReference type="PIRSF" id="PIRSF000126">
    <property type="entry name" value="11-beta-HSD1"/>
    <property type="match status" value="1"/>
</dbReference>
<evidence type="ECO:0000256" key="3">
    <source>
        <dbReference type="RuleBase" id="RU000363"/>
    </source>
</evidence>
<dbReference type="InterPro" id="IPR002347">
    <property type="entry name" value="SDR_fam"/>
</dbReference>
<dbReference type="AlphaFoldDB" id="A0A975FXQ9"/>
<dbReference type="GO" id="GO:0016491">
    <property type="term" value="F:oxidoreductase activity"/>
    <property type="evidence" value="ECO:0007669"/>
    <property type="project" value="UniProtKB-KW"/>
</dbReference>
<dbReference type="InterPro" id="IPR036291">
    <property type="entry name" value="NAD(P)-bd_dom_sf"/>
</dbReference>
<evidence type="ECO:0000256" key="1">
    <source>
        <dbReference type="ARBA" id="ARBA00006484"/>
    </source>
</evidence>
<dbReference type="Gene3D" id="3.40.50.720">
    <property type="entry name" value="NAD(P)-binding Rossmann-like Domain"/>
    <property type="match status" value="1"/>
</dbReference>
<dbReference type="PRINTS" id="PR00080">
    <property type="entry name" value="SDRFAMILY"/>
</dbReference>
<protein>
    <submittedName>
        <fullName evidence="4">SDR family NAD(P)-dependent oxidoreductase</fullName>
    </submittedName>
</protein>
<evidence type="ECO:0000313" key="4">
    <source>
        <dbReference type="EMBL" id="QUD86904.1"/>
    </source>
</evidence>
<sequence length="274" mass="28941">MPNRPASSAQRPLALVTGASAGLGAAFARAYAAKGHDLALVARRAGRLEALARELKDAHGTQSLVIPADLSELDAHIPVLDAIEAEGRHVDVLVNNAGFGIPQSFTTVPWSRQREFLMTLVVTVCGFAHGVIPGMASRGRGSIINIASLAAFSPGVAGNSLYPGAKSLVLKFSQALDAEYRERGIKVTAVCPGFTRTEFGEKAGVQEIMDQAPRMFSQTAEEVARVTIAANEAGRLVFVPGLHNKIAALLMRRLPQGLVRAAIAAGSAKYHLEE</sequence>
<dbReference type="Proteomes" id="UP000676409">
    <property type="component" value="Chromosome"/>
</dbReference>
<gene>
    <name evidence="4" type="ORF">KCG34_17760</name>
</gene>
<proteinExistence type="inferred from homology"/>
<dbReference type="GO" id="GO:0016020">
    <property type="term" value="C:membrane"/>
    <property type="evidence" value="ECO:0007669"/>
    <property type="project" value="TreeGrafter"/>
</dbReference>
<keyword evidence="2" id="KW-0560">Oxidoreductase</keyword>
<reference evidence="4" key="1">
    <citation type="submission" date="2021-04" db="EMBL/GenBank/DDBJ databases">
        <title>The complete genome sequence of Caulobacter sp. S6.</title>
        <authorList>
            <person name="Tang Y."/>
            <person name="Ouyang W."/>
            <person name="Liu Q."/>
            <person name="Huang B."/>
            <person name="Guo Z."/>
            <person name="Lei P."/>
        </authorList>
    </citation>
    <scope>NUCLEOTIDE SEQUENCE</scope>
    <source>
        <strain evidence="4">S6</strain>
    </source>
</reference>
<name>A0A975FXQ9_9CAUL</name>
<dbReference type="Pfam" id="PF00106">
    <property type="entry name" value="adh_short"/>
    <property type="match status" value="1"/>
</dbReference>
<dbReference type="EMBL" id="CP073078">
    <property type="protein sequence ID" value="QUD86904.1"/>
    <property type="molecule type" value="Genomic_DNA"/>
</dbReference>